<dbReference type="PANTHER" id="PTHR32246">
    <property type="entry name" value="INGRESSION PROTEIN FIC1"/>
    <property type="match status" value="1"/>
</dbReference>
<dbReference type="PROSITE" id="PS50004">
    <property type="entry name" value="C2"/>
    <property type="match status" value="1"/>
</dbReference>
<feature type="domain" description="C2" evidence="2">
    <location>
        <begin position="1"/>
        <end position="114"/>
    </location>
</feature>
<evidence type="ECO:0000259" key="2">
    <source>
        <dbReference type="PROSITE" id="PS50004"/>
    </source>
</evidence>
<reference evidence="3 4" key="1">
    <citation type="journal article" date="2021" name="Nat. Plants">
        <title>The Taxus genome provides insights into paclitaxel biosynthesis.</title>
        <authorList>
            <person name="Xiong X."/>
            <person name="Gou J."/>
            <person name="Liao Q."/>
            <person name="Li Y."/>
            <person name="Zhou Q."/>
            <person name="Bi G."/>
            <person name="Li C."/>
            <person name="Du R."/>
            <person name="Wang X."/>
            <person name="Sun T."/>
            <person name="Guo L."/>
            <person name="Liang H."/>
            <person name="Lu P."/>
            <person name="Wu Y."/>
            <person name="Zhang Z."/>
            <person name="Ro D.K."/>
            <person name="Shang Y."/>
            <person name="Huang S."/>
            <person name="Yan J."/>
        </authorList>
    </citation>
    <scope>NUCLEOTIDE SEQUENCE [LARGE SCALE GENOMIC DNA]</scope>
    <source>
        <strain evidence="3">Ta-2019</strain>
    </source>
</reference>
<feature type="non-terminal residue" evidence="3">
    <location>
        <position position="143"/>
    </location>
</feature>
<dbReference type="SMART" id="SM00239">
    <property type="entry name" value="C2"/>
    <property type="match status" value="1"/>
</dbReference>
<dbReference type="GO" id="GO:0006952">
    <property type="term" value="P:defense response"/>
    <property type="evidence" value="ECO:0007669"/>
    <property type="project" value="InterPro"/>
</dbReference>
<evidence type="ECO:0000313" key="4">
    <source>
        <dbReference type="Proteomes" id="UP000824469"/>
    </source>
</evidence>
<protein>
    <recommendedName>
        <fullName evidence="2">C2 domain-containing protein</fullName>
    </recommendedName>
</protein>
<dbReference type="Gene3D" id="2.60.40.150">
    <property type="entry name" value="C2 domain"/>
    <property type="match status" value="1"/>
</dbReference>
<dbReference type="OMA" id="QAEYEYS"/>
<gene>
    <name evidence="3" type="ORF">KI387_000610</name>
</gene>
<dbReference type="Proteomes" id="UP000824469">
    <property type="component" value="Unassembled WGS sequence"/>
</dbReference>
<feature type="region of interest" description="Disordered" evidence="1">
    <location>
        <begin position="38"/>
        <end position="57"/>
    </location>
</feature>
<organism evidence="3 4">
    <name type="scientific">Taxus chinensis</name>
    <name type="common">Chinese yew</name>
    <name type="synonym">Taxus wallichiana var. chinensis</name>
    <dbReference type="NCBI Taxonomy" id="29808"/>
    <lineage>
        <taxon>Eukaryota</taxon>
        <taxon>Viridiplantae</taxon>
        <taxon>Streptophyta</taxon>
        <taxon>Embryophyta</taxon>
        <taxon>Tracheophyta</taxon>
        <taxon>Spermatophyta</taxon>
        <taxon>Pinopsida</taxon>
        <taxon>Pinidae</taxon>
        <taxon>Conifers II</taxon>
        <taxon>Cupressales</taxon>
        <taxon>Taxaceae</taxon>
        <taxon>Taxus</taxon>
    </lineage>
</organism>
<dbReference type="InterPro" id="IPR035892">
    <property type="entry name" value="C2_domain_sf"/>
</dbReference>
<dbReference type="PANTHER" id="PTHR32246:SF173">
    <property type="entry name" value="C2 DOMAIN-CONTAINING PROTEIN"/>
    <property type="match status" value="1"/>
</dbReference>
<dbReference type="SUPFAM" id="SSF49562">
    <property type="entry name" value="C2 domain (Calcium/lipid-binding domain, CaLB)"/>
    <property type="match status" value="1"/>
</dbReference>
<name>A0AA38GV12_TAXCH</name>
<dbReference type="InterPro" id="IPR044750">
    <property type="entry name" value="C2_SRC2/BAP"/>
</dbReference>
<dbReference type="CDD" id="cd04051">
    <property type="entry name" value="C2_SRC2_like"/>
    <property type="match status" value="1"/>
</dbReference>
<dbReference type="Pfam" id="PF00168">
    <property type="entry name" value="C2"/>
    <property type="match status" value="1"/>
</dbReference>
<dbReference type="InterPro" id="IPR000008">
    <property type="entry name" value="C2_dom"/>
</dbReference>
<dbReference type="EMBL" id="JAHRHJ020000001">
    <property type="protein sequence ID" value="KAH9328502.1"/>
    <property type="molecule type" value="Genomic_DNA"/>
</dbReference>
<accession>A0AA38GV12</accession>
<comment type="caution">
    <text evidence="3">The sequence shown here is derived from an EMBL/GenBank/DDBJ whole genome shotgun (WGS) entry which is preliminary data.</text>
</comment>
<keyword evidence="4" id="KW-1185">Reference proteome</keyword>
<sequence>MEMRSMEITVKSASNLKRPNLLCKTKAYAVVFVQGGGKRSSRSEHRTNVDKENGRNPSWNEAMSFTLHEASLQQDRLFLTVQIWSATVWGPHPIGHVTVPLRDFLLKQNDMLSSYKCQLVTPSGKPKGILNLSVKISEKTKIQ</sequence>
<feature type="compositionally biased region" description="Basic and acidic residues" evidence="1">
    <location>
        <begin position="41"/>
        <end position="54"/>
    </location>
</feature>
<evidence type="ECO:0000256" key="1">
    <source>
        <dbReference type="SAM" id="MobiDB-lite"/>
    </source>
</evidence>
<dbReference type="AlphaFoldDB" id="A0AA38GV12"/>
<proteinExistence type="predicted"/>
<evidence type="ECO:0000313" key="3">
    <source>
        <dbReference type="EMBL" id="KAH9328502.1"/>
    </source>
</evidence>